<proteinExistence type="predicted"/>
<keyword evidence="2" id="KW-1185">Reference proteome</keyword>
<sequence length="123" mass="14672">MKIVPKQFEAILSIDINRLQYSSHPSTNHHHSCNLIYVQAQKQKQFYEPEKEAPHVWLSRNPFQKVKDWNCSPLTLSLIWHPKRSSREFLWLSFDEYFTIVPALEDIFGYRIEANIVSAREIR</sequence>
<reference evidence="1" key="2">
    <citation type="submission" date="2020-06" db="EMBL/GenBank/DDBJ databases">
        <authorList>
            <person name="Sheffer M."/>
        </authorList>
    </citation>
    <scope>NUCLEOTIDE SEQUENCE</scope>
</reference>
<name>A0A8T0FY85_ARGBR</name>
<gene>
    <name evidence="1" type="ORF">HNY73_000179</name>
</gene>
<dbReference type="Proteomes" id="UP000807504">
    <property type="component" value="Unassembled WGS sequence"/>
</dbReference>
<dbReference type="EMBL" id="JABXBU010000001">
    <property type="protein sequence ID" value="KAF8795712.1"/>
    <property type="molecule type" value="Genomic_DNA"/>
</dbReference>
<dbReference type="AlphaFoldDB" id="A0A8T0FY85"/>
<evidence type="ECO:0000313" key="2">
    <source>
        <dbReference type="Proteomes" id="UP000807504"/>
    </source>
</evidence>
<organism evidence="1 2">
    <name type="scientific">Argiope bruennichi</name>
    <name type="common">Wasp spider</name>
    <name type="synonym">Aranea bruennichi</name>
    <dbReference type="NCBI Taxonomy" id="94029"/>
    <lineage>
        <taxon>Eukaryota</taxon>
        <taxon>Metazoa</taxon>
        <taxon>Ecdysozoa</taxon>
        <taxon>Arthropoda</taxon>
        <taxon>Chelicerata</taxon>
        <taxon>Arachnida</taxon>
        <taxon>Araneae</taxon>
        <taxon>Araneomorphae</taxon>
        <taxon>Entelegynae</taxon>
        <taxon>Araneoidea</taxon>
        <taxon>Araneidae</taxon>
        <taxon>Argiope</taxon>
    </lineage>
</organism>
<evidence type="ECO:0000313" key="1">
    <source>
        <dbReference type="EMBL" id="KAF8795712.1"/>
    </source>
</evidence>
<accession>A0A8T0FY85</accession>
<comment type="caution">
    <text evidence="1">The sequence shown here is derived from an EMBL/GenBank/DDBJ whole genome shotgun (WGS) entry which is preliminary data.</text>
</comment>
<protein>
    <submittedName>
        <fullName evidence="1">Uncharacterized protein</fullName>
    </submittedName>
</protein>
<reference evidence="1" key="1">
    <citation type="journal article" date="2020" name="bioRxiv">
        <title>Chromosome-level reference genome of the European wasp spider Argiope bruennichi: a resource for studies on range expansion and evolutionary adaptation.</title>
        <authorList>
            <person name="Sheffer M.M."/>
            <person name="Hoppe A."/>
            <person name="Krehenwinkel H."/>
            <person name="Uhl G."/>
            <person name="Kuss A.W."/>
            <person name="Jensen L."/>
            <person name="Jensen C."/>
            <person name="Gillespie R.G."/>
            <person name="Hoff K.J."/>
            <person name="Prost S."/>
        </authorList>
    </citation>
    <scope>NUCLEOTIDE SEQUENCE</scope>
</reference>